<organism evidence="1 2">
    <name type="scientific">Camellia lanceoleosa</name>
    <dbReference type="NCBI Taxonomy" id="1840588"/>
    <lineage>
        <taxon>Eukaryota</taxon>
        <taxon>Viridiplantae</taxon>
        <taxon>Streptophyta</taxon>
        <taxon>Embryophyta</taxon>
        <taxon>Tracheophyta</taxon>
        <taxon>Spermatophyta</taxon>
        <taxon>Magnoliopsida</taxon>
        <taxon>eudicotyledons</taxon>
        <taxon>Gunneridae</taxon>
        <taxon>Pentapetalae</taxon>
        <taxon>asterids</taxon>
        <taxon>Ericales</taxon>
        <taxon>Theaceae</taxon>
        <taxon>Camellia</taxon>
    </lineage>
</organism>
<dbReference type="EMBL" id="CM045764">
    <property type="protein sequence ID" value="KAI8008652.1"/>
    <property type="molecule type" value="Genomic_DNA"/>
</dbReference>
<accession>A0ACC0H7D4</accession>
<comment type="caution">
    <text evidence="1">The sequence shown here is derived from an EMBL/GenBank/DDBJ whole genome shotgun (WGS) entry which is preliminary data.</text>
</comment>
<dbReference type="Proteomes" id="UP001060215">
    <property type="component" value="Chromosome 7"/>
</dbReference>
<protein>
    <submittedName>
        <fullName evidence="1">Uncharacterized protein</fullName>
    </submittedName>
</protein>
<evidence type="ECO:0000313" key="2">
    <source>
        <dbReference type="Proteomes" id="UP001060215"/>
    </source>
</evidence>
<proteinExistence type="predicted"/>
<keyword evidence="2" id="KW-1185">Reference proteome</keyword>
<evidence type="ECO:0000313" key="1">
    <source>
        <dbReference type="EMBL" id="KAI8008652.1"/>
    </source>
</evidence>
<sequence>MSRLLFFILLFVLFLVNCDALRTSDRNCDSSSCGNIQNIRYPFRYEGDPENCGNKRYELACHNNRPLLDLSSAGDPKYYYVQAINYNNYTIRVVDMGIQNGSCSSLPLYSLSFENFTGPAFSYDDYNSYGSYNPDEFQWEFPCLEAVAVLMECKNPVNSPLYVNTSSTTYTSCINKSSSSHTHYYSYFLFGNLRASDVADLCRIDEIVAATLWSPLPPTTTTTAAAASYNFSSNFMEFHTQLASGFELSWAKILCENCSRGGSCFIDPTTNYTVTCYNYCDSQIKLTFLCA</sequence>
<reference evidence="1 2" key="1">
    <citation type="journal article" date="2022" name="Plant J.">
        <title>Chromosome-level genome of Camellia lanceoleosa provides a valuable resource for understanding genome evolution and self-incompatibility.</title>
        <authorList>
            <person name="Gong W."/>
            <person name="Xiao S."/>
            <person name="Wang L."/>
            <person name="Liao Z."/>
            <person name="Chang Y."/>
            <person name="Mo W."/>
            <person name="Hu G."/>
            <person name="Li W."/>
            <person name="Zhao G."/>
            <person name="Zhu H."/>
            <person name="Hu X."/>
            <person name="Ji K."/>
            <person name="Xiang X."/>
            <person name="Song Q."/>
            <person name="Yuan D."/>
            <person name="Jin S."/>
            <person name="Zhang L."/>
        </authorList>
    </citation>
    <scope>NUCLEOTIDE SEQUENCE [LARGE SCALE GENOMIC DNA]</scope>
    <source>
        <strain evidence="1">SQ_2022a</strain>
    </source>
</reference>
<name>A0ACC0H7D4_9ERIC</name>
<gene>
    <name evidence="1" type="ORF">LOK49_LG07G01866</name>
</gene>